<feature type="transmembrane region" description="Helical" evidence="1">
    <location>
        <begin position="348"/>
        <end position="369"/>
    </location>
</feature>
<dbReference type="InterPro" id="IPR007498">
    <property type="entry name" value="PqiA-like"/>
</dbReference>
<accession>A0A3S3SXQ4</accession>
<dbReference type="Pfam" id="PF04403">
    <property type="entry name" value="PqiA"/>
    <property type="match status" value="1"/>
</dbReference>
<gene>
    <name evidence="2" type="ORF">DPV69_02470</name>
</gene>
<sequence length="430" mass="47614">MILVLAAVLIAQAYSGYQLHHLSQKQQVLKKDYAEMNNINLGLFSISQWQDKIQTIIVRQTRNLQLTPAQKKALQKEIEGVIIALIDKAENLVTKPKKKSLRGKIAKFAVKNFIDVDTLKKKVPGIAHTIIGKIDNPKAKRQLSAMALEKLDELDEIESIDSTLTVNAKKVHKTYQQYGVTNSAAFNQKIKGELKSINRATYNYCAAMLVGIVLFLVAWGIFRKQKGLYATLFILSLVMAFILLAVGLTAAMIEVDARIGAIDFTLLGQDITFRDQVLFFQSKSILDVVTILISGSAIDSILVGVLILIFSILFPVMKLSSTGIHLLGRKKLAENKFIKYFAFQSGKWSMADVIVIAILMAYIGLNGLLEAQLARLNIPVQSLTIISTHNTALQPGYLIFIAFVLFGLVLSTILKSISPHNSDSTSNEKH</sequence>
<feature type="transmembrane region" description="Helical" evidence="1">
    <location>
        <begin position="397"/>
        <end position="414"/>
    </location>
</feature>
<dbReference type="EMBL" id="SAYW01000001">
    <property type="protein sequence ID" value="RWU11042.1"/>
    <property type="molecule type" value="Genomic_DNA"/>
</dbReference>
<reference evidence="2 3" key="1">
    <citation type="submission" date="2018-06" db="EMBL/GenBank/DDBJ databases">
        <title>Pedobacter endophyticus sp. nov., an endophytic bacterium isolated from a leaf of Triticum aestivum.</title>
        <authorList>
            <person name="Zhang L."/>
        </authorList>
    </citation>
    <scope>NUCLEOTIDE SEQUENCE [LARGE SCALE GENOMIC DNA]</scope>
    <source>
        <strain evidence="2 3">CM134L-2</strain>
    </source>
</reference>
<feature type="transmembrane region" description="Helical" evidence="1">
    <location>
        <begin position="201"/>
        <end position="222"/>
    </location>
</feature>
<dbReference type="Proteomes" id="UP000284120">
    <property type="component" value="Unassembled WGS sequence"/>
</dbReference>
<proteinExistence type="predicted"/>
<feature type="transmembrane region" description="Helical" evidence="1">
    <location>
        <begin position="229"/>
        <end position="253"/>
    </location>
</feature>
<evidence type="ECO:0000313" key="2">
    <source>
        <dbReference type="EMBL" id="RWU11042.1"/>
    </source>
</evidence>
<keyword evidence="1" id="KW-0472">Membrane</keyword>
<evidence type="ECO:0000313" key="3">
    <source>
        <dbReference type="Proteomes" id="UP000284120"/>
    </source>
</evidence>
<keyword evidence="3" id="KW-1185">Reference proteome</keyword>
<dbReference type="OrthoDB" id="9800207at2"/>
<comment type="caution">
    <text evidence="2">The sequence shown here is derived from an EMBL/GenBank/DDBJ whole genome shotgun (WGS) entry which is preliminary data.</text>
</comment>
<organism evidence="2 3">
    <name type="scientific">Pedobacter chitinilyticus</name>
    <dbReference type="NCBI Taxonomy" id="2233776"/>
    <lineage>
        <taxon>Bacteria</taxon>
        <taxon>Pseudomonadati</taxon>
        <taxon>Bacteroidota</taxon>
        <taxon>Sphingobacteriia</taxon>
        <taxon>Sphingobacteriales</taxon>
        <taxon>Sphingobacteriaceae</taxon>
        <taxon>Pedobacter</taxon>
    </lineage>
</organism>
<keyword evidence="1" id="KW-0812">Transmembrane</keyword>
<dbReference type="AlphaFoldDB" id="A0A3S3SXQ4"/>
<keyword evidence="1" id="KW-1133">Transmembrane helix</keyword>
<evidence type="ECO:0000256" key="1">
    <source>
        <dbReference type="SAM" id="Phobius"/>
    </source>
</evidence>
<protein>
    <submittedName>
        <fullName evidence="2">Paraquat-inducible protein A</fullName>
    </submittedName>
</protein>
<name>A0A3S3SXQ4_9SPHI</name>